<accession>A0A9X3ESV8</accession>
<feature type="compositionally biased region" description="Basic and acidic residues" evidence="1">
    <location>
        <begin position="29"/>
        <end position="45"/>
    </location>
</feature>
<evidence type="ECO:0000313" key="2">
    <source>
        <dbReference type="EMBL" id="MCY1009331.1"/>
    </source>
</evidence>
<name>A0A9X3ESV8_9BACT</name>
<gene>
    <name evidence="2" type="ORF">OV079_27955</name>
</gene>
<dbReference type="Proteomes" id="UP001150924">
    <property type="component" value="Unassembled WGS sequence"/>
</dbReference>
<sequence length="53" mass="5605">MSPIALAMAREQLHGDADAGAAHRRHGQAKREQTEREQGASDGAEHVGGSLEL</sequence>
<reference evidence="2" key="1">
    <citation type="submission" date="2022-11" db="EMBL/GenBank/DDBJ databases">
        <title>Minimal conservation of predation-associated metabolite biosynthetic gene clusters underscores biosynthetic potential of Myxococcota including descriptions for ten novel species: Archangium lansinium sp. nov., Myxococcus landrumus sp. nov., Nannocystis bai.</title>
        <authorList>
            <person name="Ahearne A."/>
            <person name="Stevens C."/>
            <person name="Phillips K."/>
        </authorList>
    </citation>
    <scope>NUCLEOTIDE SEQUENCE</scope>
    <source>
        <strain evidence="2">Na p29</strain>
    </source>
</reference>
<dbReference type="EMBL" id="JAPNKE010000002">
    <property type="protein sequence ID" value="MCY1009331.1"/>
    <property type="molecule type" value="Genomic_DNA"/>
</dbReference>
<keyword evidence="3" id="KW-1185">Reference proteome</keyword>
<proteinExistence type="predicted"/>
<organism evidence="2 3">
    <name type="scientific">Nannocystis pusilla</name>
    <dbReference type="NCBI Taxonomy" id="889268"/>
    <lineage>
        <taxon>Bacteria</taxon>
        <taxon>Pseudomonadati</taxon>
        <taxon>Myxococcota</taxon>
        <taxon>Polyangia</taxon>
        <taxon>Nannocystales</taxon>
        <taxon>Nannocystaceae</taxon>
        <taxon>Nannocystis</taxon>
    </lineage>
</organism>
<dbReference type="RefSeq" id="WP_267771994.1">
    <property type="nucleotide sequence ID" value="NZ_JAPNKE010000002.1"/>
</dbReference>
<evidence type="ECO:0000313" key="3">
    <source>
        <dbReference type="Proteomes" id="UP001150924"/>
    </source>
</evidence>
<evidence type="ECO:0000256" key="1">
    <source>
        <dbReference type="SAM" id="MobiDB-lite"/>
    </source>
</evidence>
<dbReference type="AlphaFoldDB" id="A0A9X3ESV8"/>
<protein>
    <submittedName>
        <fullName evidence="2">Uncharacterized protein</fullName>
    </submittedName>
</protein>
<comment type="caution">
    <text evidence="2">The sequence shown here is derived from an EMBL/GenBank/DDBJ whole genome shotgun (WGS) entry which is preliminary data.</text>
</comment>
<feature type="region of interest" description="Disordered" evidence="1">
    <location>
        <begin position="1"/>
        <end position="53"/>
    </location>
</feature>